<dbReference type="InterPro" id="IPR036736">
    <property type="entry name" value="ACP-like_sf"/>
</dbReference>
<keyword evidence="1 8" id="KW-0596">Phosphopantetheine</keyword>
<dbReference type="InterPro" id="IPR009081">
    <property type="entry name" value="PP-bd_ACP"/>
</dbReference>
<sequence>MQSLDIVREIVAGQISRDPSEVTEQTNLEEAGYDSLDVLETIFAIEERFKVRVPFDANDPKLKAMKTVGDIARIVEEAIGQRAPA</sequence>
<gene>
    <name evidence="8" type="primary">acpP</name>
    <name evidence="10" type="ORF">NWE54_09210</name>
</gene>
<keyword evidence="6 8" id="KW-0275">Fatty acid biosynthesis</keyword>
<evidence type="ECO:0000313" key="10">
    <source>
        <dbReference type="EMBL" id="UZF88941.1"/>
    </source>
</evidence>
<comment type="similarity">
    <text evidence="8">Belongs to the acyl carrier protein (ACP) family.</text>
</comment>
<evidence type="ECO:0000259" key="9">
    <source>
        <dbReference type="PROSITE" id="PS50075"/>
    </source>
</evidence>
<dbReference type="SUPFAM" id="SSF47336">
    <property type="entry name" value="ACP-like"/>
    <property type="match status" value="1"/>
</dbReference>
<keyword evidence="4 8" id="KW-0276">Fatty acid metabolism</keyword>
<protein>
    <recommendedName>
        <fullName evidence="8">Acyl carrier protein</fullName>
        <shortName evidence="8">ACP</shortName>
    </recommendedName>
</protein>
<keyword evidence="3 8" id="KW-0597">Phosphoprotein</keyword>
<comment type="function">
    <text evidence="8">Carrier of the growing fatty acid chain in fatty acid biosynthesis.</text>
</comment>
<evidence type="ECO:0000256" key="8">
    <source>
        <dbReference type="HAMAP-Rule" id="MF_01217"/>
    </source>
</evidence>
<dbReference type="Pfam" id="PF00550">
    <property type="entry name" value="PP-binding"/>
    <property type="match status" value="1"/>
</dbReference>
<proteinExistence type="inferred from homology"/>
<comment type="PTM">
    <text evidence="8">4'-phosphopantetheine is transferred from CoA to a specific serine of apo-ACP by AcpS. This modification is essential for activity because fatty acids are bound in thioester linkage to the sulfhydryl of the prosthetic group.</text>
</comment>
<evidence type="ECO:0000256" key="4">
    <source>
        <dbReference type="ARBA" id="ARBA00022832"/>
    </source>
</evidence>
<dbReference type="GO" id="GO:0000036">
    <property type="term" value="F:acyl carrier activity"/>
    <property type="evidence" value="ECO:0007669"/>
    <property type="project" value="UniProtKB-UniRule"/>
</dbReference>
<comment type="pathway">
    <text evidence="8">Lipid metabolism; fatty acid biosynthesis.</text>
</comment>
<keyword evidence="2 8" id="KW-0444">Lipid biosynthesis</keyword>
<evidence type="ECO:0000256" key="3">
    <source>
        <dbReference type="ARBA" id="ARBA00022553"/>
    </source>
</evidence>
<dbReference type="PROSITE" id="PS50075">
    <property type="entry name" value="CARRIER"/>
    <property type="match status" value="1"/>
</dbReference>
<dbReference type="HAMAP" id="MF_01217">
    <property type="entry name" value="Acyl_carrier"/>
    <property type="match status" value="1"/>
</dbReference>
<dbReference type="PROSITE" id="PS00012">
    <property type="entry name" value="PHOSPHOPANTETHEINE"/>
    <property type="match status" value="1"/>
</dbReference>
<evidence type="ECO:0000256" key="2">
    <source>
        <dbReference type="ARBA" id="ARBA00022516"/>
    </source>
</evidence>
<keyword evidence="5 8" id="KW-0443">Lipid metabolism</keyword>
<name>A0A9E7ZXA1_9HYPH</name>
<evidence type="ECO:0000256" key="6">
    <source>
        <dbReference type="ARBA" id="ARBA00023160"/>
    </source>
</evidence>
<dbReference type="InterPro" id="IPR006162">
    <property type="entry name" value="Ppantetheine_attach_site"/>
</dbReference>
<comment type="subcellular location">
    <subcellularLocation>
        <location evidence="8">Cytoplasm</location>
    </subcellularLocation>
</comment>
<feature type="domain" description="Carrier" evidence="9">
    <location>
        <begin position="1"/>
        <end position="79"/>
    </location>
</feature>
<dbReference type="GO" id="GO:0005737">
    <property type="term" value="C:cytoplasm"/>
    <property type="evidence" value="ECO:0007669"/>
    <property type="project" value="UniProtKB-SubCell"/>
</dbReference>
<evidence type="ECO:0000256" key="7">
    <source>
        <dbReference type="ARBA" id="ARBA00024328"/>
    </source>
</evidence>
<comment type="pathway">
    <text evidence="7">Glycolipid biosynthesis; KDO(2)-lipid A biosynthesis.</text>
</comment>
<dbReference type="EMBL" id="CP102774">
    <property type="protein sequence ID" value="UZF88941.1"/>
    <property type="molecule type" value="Genomic_DNA"/>
</dbReference>
<keyword evidence="8" id="KW-0963">Cytoplasm</keyword>
<dbReference type="Gene3D" id="1.10.1200.10">
    <property type="entry name" value="ACP-like"/>
    <property type="match status" value="1"/>
</dbReference>
<evidence type="ECO:0000256" key="5">
    <source>
        <dbReference type="ARBA" id="ARBA00023098"/>
    </source>
</evidence>
<feature type="modified residue" description="O-(pantetheine 4'-phosphoryl)serine" evidence="8">
    <location>
        <position position="35"/>
    </location>
</feature>
<organism evidence="10">
    <name type="scientific">Bosea sp. NBC_00436</name>
    <dbReference type="NCBI Taxonomy" id="2969620"/>
    <lineage>
        <taxon>Bacteria</taxon>
        <taxon>Pseudomonadati</taxon>
        <taxon>Pseudomonadota</taxon>
        <taxon>Alphaproteobacteria</taxon>
        <taxon>Hyphomicrobiales</taxon>
        <taxon>Boseaceae</taxon>
        <taxon>Bosea</taxon>
    </lineage>
</organism>
<evidence type="ECO:0000256" key="1">
    <source>
        <dbReference type="ARBA" id="ARBA00022450"/>
    </source>
</evidence>
<reference evidence="10" key="1">
    <citation type="submission" date="2022-08" db="EMBL/GenBank/DDBJ databases">
        <title>Complete Genome Sequences of 2 Bosea sp. soil isolates.</title>
        <authorList>
            <person name="Alvarez Arevalo M."/>
            <person name="Sterndorff E.B."/>
            <person name="Faurdal D."/>
            <person name="Joergensen T.S."/>
            <person name="Weber T."/>
        </authorList>
    </citation>
    <scope>NUCLEOTIDE SEQUENCE</scope>
    <source>
        <strain evidence="10">NBC_00436</strain>
    </source>
</reference>
<dbReference type="InterPro" id="IPR003231">
    <property type="entry name" value="ACP"/>
</dbReference>
<accession>A0A9E7ZXA1</accession>
<dbReference type="AlphaFoldDB" id="A0A9E7ZXA1"/>